<accession>A0A9W7DWQ8</accession>
<name>A0A9W7DWQ8_9STRA</name>
<dbReference type="EMBL" id="BRXW01000473">
    <property type="protein sequence ID" value="GMH57872.1"/>
    <property type="molecule type" value="Genomic_DNA"/>
</dbReference>
<dbReference type="AlphaFoldDB" id="A0A9W7DWQ8"/>
<keyword evidence="3" id="KW-1185">Reference proteome</keyword>
<dbReference type="Proteomes" id="UP001165122">
    <property type="component" value="Unassembled WGS sequence"/>
</dbReference>
<feature type="chain" id="PRO_5040800405" evidence="1">
    <location>
        <begin position="20"/>
        <end position="99"/>
    </location>
</feature>
<feature type="signal peptide" evidence="1">
    <location>
        <begin position="1"/>
        <end position="19"/>
    </location>
</feature>
<evidence type="ECO:0000313" key="2">
    <source>
        <dbReference type="EMBL" id="GMH57872.1"/>
    </source>
</evidence>
<protein>
    <submittedName>
        <fullName evidence="2">Uncharacterized protein</fullName>
    </submittedName>
</protein>
<proteinExistence type="predicted"/>
<organism evidence="2 3">
    <name type="scientific">Triparma laevis f. longispina</name>
    <dbReference type="NCBI Taxonomy" id="1714387"/>
    <lineage>
        <taxon>Eukaryota</taxon>
        <taxon>Sar</taxon>
        <taxon>Stramenopiles</taxon>
        <taxon>Ochrophyta</taxon>
        <taxon>Bolidophyceae</taxon>
        <taxon>Parmales</taxon>
        <taxon>Triparmaceae</taxon>
        <taxon>Triparma</taxon>
    </lineage>
</organism>
<reference evidence="3" key="1">
    <citation type="journal article" date="2023" name="Commun. Biol.">
        <title>Genome analysis of Parmales, the sister group of diatoms, reveals the evolutionary specialization of diatoms from phago-mixotrophs to photoautotrophs.</title>
        <authorList>
            <person name="Ban H."/>
            <person name="Sato S."/>
            <person name="Yoshikawa S."/>
            <person name="Yamada K."/>
            <person name="Nakamura Y."/>
            <person name="Ichinomiya M."/>
            <person name="Sato N."/>
            <person name="Blanc-Mathieu R."/>
            <person name="Endo H."/>
            <person name="Kuwata A."/>
            <person name="Ogata H."/>
        </authorList>
    </citation>
    <scope>NUCLEOTIDE SEQUENCE [LARGE SCALE GENOMIC DNA]</scope>
    <source>
        <strain evidence="3">NIES 3700</strain>
    </source>
</reference>
<keyword evidence="1" id="KW-0732">Signal</keyword>
<dbReference type="OrthoDB" id="10369661at2759"/>
<sequence>MRSHLLLLVLLNLLHQTTSLAFNNLLSQKLSFLPKKHIIEMLKLRKKKSDGVLPVLKIRLEKALLEVSNENPENVFDELLERIEAQESEAYNTLKDLGL</sequence>
<comment type="caution">
    <text evidence="2">The sequence shown here is derived from an EMBL/GenBank/DDBJ whole genome shotgun (WGS) entry which is preliminary data.</text>
</comment>
<gene>
    <name evidence="2" type="ORF">TrLO_g13683</name>
</gene>
<evidence type="ECO:0000313" key="3">
    <source>
        <dbReference type="Proteomes" id="UP001165122"/>
    </source>
</evidence>
<evidence type="ECO:0000256" key="1">
    <source>
        <dbReference type="SAM" id="SignalP"/>
    </source>
</evidence>